<dbReference type="AlphaFoldDB" id="A0A5M4FB42"/>
<evidence type="ECO:0000256" key="2">
    <source>
        <dbReference type="ARBA" id="ARBA00022908"/>
    </source>
</evidence>
<dbReference type="GO" id="GO:0003677">
    <property type="term" value="F:DNA binding"/>
    <property type="evidence" value="ECO:0007669"/>
    <property type="project" value="UniProtKB-UniRule"/>
</dbReference>
<keyword evidence="4" id="KW-0233">DNA recombination</keyword>
<gene>
    <name evidence="8" type="ORF">ESP70_013160</name>
</gene>
<evidence type="ECO:0000256" key="5">
    <source>
        <dbReference type="PROSITE-ProRule" id="PRU01248"/>
    </source>
</evidence>
<dbReference type="PANTHER" id="PTHR30629">
    <property type="entry name" value="PROPHAGE INTEGRASE"/>
    <property type="match status" value="1"/>
</dbReference>
<keyword evidence="9" id="KW-1185">Reference proteome</keyword>
<evidence type="ECO:0000256" key="3">
    <source>
        <dbReference type="ARBA" id="ARBA00023125"/>
    </source>
</evidence>
<dbReference type="PANTHER" id="PTHR30629:SF2">
    <property type="entry name" value="PROPHAGE INTEGRASE INTS-RELATED"/>
    <property type="match status" value="1"/>
</dbReference>
<evidence type="ECO:0000259" key="7">
    <source>
        <dbReference type="PROSITE" id="PS51900"/>
    </source>
</evidence>
<dbReference type="Pfam" id="PF22022">
    <property type="entry name" value="Phage_int_M"/>
    <property type="match status" value="1"/>
</dbReference>
<protein>
    <submittedName>
        <fullName evidence="8">Tyrosine-type recombinase/integrase</fullName>
    </submittedName>
</protein>
<dbReference type="InterPro" id="IPR013762">
    <property type="entry name" value="Integrase-like_cat_sf"/>
</dbReference>
<accession>A0A5M4FB42</accession>
<evidence type="ECO:0000256" key="4">
    <source>
        <dbReference type="ARBA" id="ARBA00023172"/>
    </source>
</evidence>
<dbReference type="Pfam" id="PF26003">
    <property type="entry name" value="Integrase_N_phage"/>
    <property type="match status" value="1"/>
</dbReference>
<evidence type="ECO:0000313" key="9">
    <source>
        <dbReference type="Proteomes" id="UP000380867"/>
    </source>
</evidence>
<reference evidence="8" key="1">
    <citation type="submission" date="2019-09" db="EMBL/GenBank/DDBJ databases">
        <authorList>
            <person name="Li J."/>
        </authorList>
    </citation>
    <scope>NUCLEOTIDE SEQUENCE [LARGE SCALE GENOMIC DNA]</scope>
    <source>
        <strain evidence="8">JCM 14732</strain>
    </source>
</reference>
<dbReference type="Proteomes" id="UP000380867">
    <property type="component" value="Unassembled WGS sequence"/>
</dbReference>
<sequence length="351" mass="39703">MGVSKHTSGRWRAVLKNGRTYVQSKNFDTRREAEAWLARERAALAGGVDPRAGQIIVRKAFATYMESRRHTVAVKTYRSDMEMVKLMPPNLGNLHVGRVTDREVQRVLDAWSRRYAESSVRRFRAVLSGFFSWSVRERLRIDNPVARTRVARQLVPTQGMQPFTEPELDEVRADIAEYDRHLADVVWLLAWTGLRWSEARELRIADFIEVPMPRLVVRRSAPESVEAKSTKSGRTRHIPLSEELLPLVRSMAKDKGPDDLLITSSGGARLHAAAFKRTTRWPVTGRGRRLHDLRHTAACLWLAAGVPASTVQAWLGHSSLQTTQIYVHYLGDSADKAGLDFLNRRGHIGGT</sequence>
<dbReference type="InterPro" id="IPR050808">
    <property type="entry name" value="Phage_Integrase"/>
</dbReference>
<feature type="domain" description="Tyr recombinase" evidence="6">
    <location>
        <begin position="158"/>
        <end position="340"/>
    </location>
</feature>
<feature type="domain" description="Core-binding (CB)" evidence="7">
    <location>
        <begin position="52"/>
        <end position="135"/>
    </location>
</feature>
<comment type="similarity">
    <text evidence="1">Belongs to the 'phage' integrase family.</text>
</comment>
<evidence type="ECO:0000256" key="1">
    <source>
        <dbReference type="ARBA" id="ARBA00008857"/>
    </source>
</evidence>
<dbReference type="Gene3D" id="1.10.150.130">
    <property type="match status" value="1"/>
</dbReference>
<keyword evidence="3 5" id="KW-0238">DNA-binding</keyword>
<dbReference type="Pfam" id="PF00589">
    <property type="entry name" value="Phage_integrase"/>
    <property type="match status" value="1"/>
</dbReference>
<dbReference type="SUPFAM" id="SSF56349">
    <property type="entry name" value="DNA breaking-rejoining enzymes"/>
    <property type="match status" value="1"/>
</dbReference>
<dbReference type="InterPro" id="IPR058717">
    <property type="entry name" value="Phage_L5_Integrase_N"/>
</dbReference>
<dbReference type="PROSITE" id="PS51900">
    <property type="entry name" value="CB"/>
    <property type="match status" value="1"/>
</dbReference>
<dbReference type="InterPro" id="IPR053876">
    <property type="entry name" value="Phage_int_M"/>
</dbReference>
<organism evidence="8 9">
    <name type="scientific">Aeromicrobium ginsengisoli</name>
    <dbReference type="NCBI Taxonomy" id="363867"/>
    <lineage>
        <taxon>Bacteria</taxon>
        <taxon>Bacillati</taxon>
        <taxon>Actinomycetota</taxon>
        <taxon>Actinomycetes</taxon>
        <taxon>Propionibacteriales</taxon>
        <taxon>Nocardioidaceae</taxon>
        <taxon>Aeromicrobium</taxon>
    </lineage>
</organism>
<dbReference type="EMBL" id="SDPQ02000003">
    <property type="protein sequence ID" value="KAA1395120.1"/>
    <property type="molecule type" value="Genomic_DNA"/>
</dbReference>
<dbReference type="Gene3D" id="1.10.443.10">
    <property type="entry name" value="Intergrase catalytic core"/>
    <property type="match status" value="1"/>
</dbReference>
<dbReference type="InterPro" id="IPR044068">
    <property type="entry name" value="CB"/>
</dbReference>
<dbReference type="GO" id="GO:0006310">
    <property type="term" value="P:DNA recombination"/>
    <property type="evidence" value="ECO:0007669"/>
    <property type="project" value="UniProtKB-KW"/>
</dbReference>
<keyword evidence="2" id="KW-0229">DNA integration</keyword>
<evidence type="ECO:0000259" key="6">
    <source>
        <dbReference type="PROSITE" id="PS51898"/>
    </source>
</evidence>
<dbReference type="GO" id="GO:0015074">
    <property type="term" value="P:DNA integration"/>
    <property type="evidence" value="ECO:0007669"/>
    <property type="project" value="UniProtKB-KW"/>
</dbReference>
<evidence type="ECO:0000313" key="8">
    <source>
        <dbReference type="EMBL" id="KAA1395120.1"/>
    </source>
</evidence>
<name>A0A5M4FB42_9ACTN</name>
<proteinExistence type="inferred from homology"/>
<dbReference type="RefSeq" id="WP_149689790.1">
    <property type="nucleotide sequence ID" value="NZ_SDPQ02000003.1"/>
</dbReference>
<dbReference type="PROSITE" id="PS51898">
    <property type="entry name" value="TYR_RECOMBINASE"/>
    <property type="match status" value="1"/>
</dbReference>
<dbReference type="InterPro" id="IPR002104">
    <property type="entry name" value="Integrase_catalytic"/>
</dbReference>
<comment type="caution">
    <text evidence="8">The sequence shown here is derived from an EMBL/GenBank/DDBJ whole genome shotgun (WGS) entry which is preliminary data.</text>
</comment>
<dbReference type="OrthoDB" id="148546at2"/>
<dbReference type="InterPro" id="IPR011010">
    <property type="entry name" value="DNA_brk_join_enz"/>
</dbReference>
<dbReference type="InterPro" id="IPR010998">
    <property type="entry name" value="Integrase_recombinase_N"/>
</dbReference>